<evidence type="ECO:0000256" key="7">
    <source>
        <dbReference type="ARBA" id="ARBA00022824"/>
    </source>
</evidence>
<evidence type="ECO:0000256" key="2">
    <source>
        <dbReference type="ARBA" id="ARBA00004174"/>
    </source>
</evidence>
<dbReference type="PANTHER" id="PTHR24292">
    <property type="entry name" value="CYTOCHROME P450"/>
    <property type="match status" value="1"/>
</dbReference>
<keyword evidence="16" id="KW-1133">Transmembrane helix</keyword>
<feature type="compositionally biased region" description="Polar residues" evidence="15">
    <location>
        <begin position="326"/>
        <end position="343"/>
    </location>
</feature>
<evidence type="ECO:0000256" key="15">
    <source>
        <dbReference type="SAM" id="MobiDB-lite"/>
    </source>
</evidence>
<comment type="subcellular location">
    <subcellularLocation>
        <location evidence="3">Endoplasmic reticulum membrane</location>
        <topology evidence="3">Peripheral membrane protein</topology>
    </subcellularLocation>
    <subcellularLocation>
        <location evidence="2">Microsome membrane</location>
        <topology evidence="2">Peripheral membrane protein</topology>
    </subcellularLocation>
</comment>
<dbReference type="InterPro" id="IPR001128">
    <property type="entry name" value="Cyt_P450"/>
</dbReference>
<name>A0A2P2I7R7_9CRUS</name>
<evidence type="ECO:0000256" key="16">
    <source>
        <dbReference type="SAM" id="Phobius"/>
    </source>
</evidence>
<dbReference type="GO" id="GO:0004497">
    <property type="term" value="F:monooxygenase activity"/>
    <property type="evidence" value="ECO:0007669"/>
    <property type="project" value="UniProtKB-KW"/>
</dbReference>
<evidence type="ECO:0000256" key="3">
    <source>
        <dbReference type="ARBA" id="ARBA00004406"/>
    </source>
</evidence>
<dbReference type="InterPro" id="IPR050476">
    <property type="entry name" value="Insect_CytP450_Detox"/>
</dbReference>
<dbReference type="PROSITE" id="PS00086">
    <property type="entry name" value="CYTOCHROME_P450"/>
    <property type="match status" value="1"/>
</dbReference>
<organism evidence="17">
    <name type="scientific">Hirondellea gigas</name>
    <dbReference type="NCBI Taxonomy" id="1518452"/>
    <lineage>
        <taxon>Eukaryota</taxon>
        <taxon>Metazoa</taxon>
        <taxon>Ecdysozoa</taxon>
        <taxon>Arthropoda</taxon>
        <taxon>Crustacea</taxon>
        <taxon>Multicrustacea</taxon>
        <taxon>Malacostraca</taxon>
        <taxon>Eumalacostraca</taxon>
        <taxon>Peracarida</taxon>
        <taxon>Amphipoda</taxon>
        <taxon>Amphilochidea</taxon>
        <taxon>Lysianassida</taxon>
        <taxon>Lysianassidira</taxon>
        <taxon>Lysianassoidea</taxon>
        <taxon>Lysianassidae</taxon>
        <taxon>Hirondellea</taxon>
    </lineage>
</organism>
<evidence type="ECO:0000256" key="13">
    <source>
        <dbReference type="PIRSR" id="PIRSR602401-1"/>
    </source>
</evidence>
<dbReference type="GO" id="GO:0005506">
    <property type="term" value="F:iron ion binding"/>
    <property type="evidence" value="ECO:0007669"/>
    <property type="project" value="InterPro"/>
</dbReference>
<keyword evidence="9 14" id="KW-0560">Oxidoreductase</keyword>
<dbReference type="EMBL" id="IACT01004923">
    <property type="protein sequence ID" value="LAC24097.1"/>
    <property type="molecule type" value="mRNA"/>
</dbReference>
<accession>A0A2P2I7R7</accession>
<evidence type="ECO:0000256" key="11">
    <source>
        <dbReference type="ARBA" id="ARBA00023033"/>
    </source>
</evidence>
<reference evidence="17" key="2">
    <citation type="journal article" date="2018" name="Biosci. Biotechnol. Biochem.">
        <title>Polysaccharide hydrolase of the hadal zone amphipods Hirondellea gigas.</title>
        <authorList>
            <person name="Kobayashi H."/>
            <person name="Nagahama T."/>
            <person name="Arai W."/>
            <person name="Sasagawa Y."/>
            <person name="Umeda M."/>
            <person name="Hayashi T."/>
            <person name="Nikaido I."/>
            <person name="Watanabe H."/>
            <person name="Oguri K."/>
            <person name="Kitazato H."/>
            <person name="Fujioka K."/>
            <person name="Kido Y."/>
            <person name="Takami H."/>
        </authorList>
    </citation>
    <scope>NUCLEOTIDE SEQUENCE</scope>
    <source>
        <tissue evidence="17">Whole body</tissue>
    </source>
</reference>
<dbReference type="PRINTS" id="PR00463">
    <property type="entry name" value="EP450I"/>
</dbReference>
<feature type="binding site" description="axial binding residue" evidence="13">
    <location>
        <position position="636"/>
    </location>
    <ligand>
        <name>heme</name>
        <dbReference type="ChEBI" id="CHEBI:30413"/>
    </ligand>
    <ligandPart>
        <name>Fe</name>
        <dbReference type="ChEBI" id="CHEBI:18248"/>
    </ligandPart>
</feature>
<evidence type="ECO:0000256" key="8">
    <source>
        <dbReference type="ARBA" id="ARBA00022848"/>
    </source>
</evidence>
<keyword evidence="11 14" id="KW-0503">Monooxygenase</keyword>
<dbReference type="GO" id="GO:0016705">
    <property type="term" value="F:oxidoreductase activity, acting on paired donors, with incorporation or reduction of molecular oxygen"/>
    <property type="evidence" value="ECO:0007669"/>
    <property type="project" value="InterPro"/>
</dbReference>
<dbReference type="Pfam" id="PF00067">
    <property type="entry name" value="p450"/>
    <property type="match status" value="2"/>
</dbReference>
<keyword evidence="5 13" id="KW-0349">Heme</keyword>
<keyword evidence="8" id="KW-0492">Microsome</keyword>
<evidence type="ECO:0000313" key="18">
    <source>
        <dbReference type="EMBL" id="LAC24097.1"/>
    </source>
</evidence>
<dbReference type="InterPro" id="IPR002401">
    <property type="entry name" value="Cyt_P450_E_grp-I"/>
</dbReference>
<evidence type="ECO:0000256" key="14">
    <source>
        <dbReference type="RuleBase" id="RU000461"/>
    </source>
</evidence>
<dbReference type="InterPro" id="IPR036396">
    <property type="entry name" value="Cyt_P450_sf"/>
</dbReference>
<dbReference type="PRINTS" id="PR00385">
    <property type="entry name" value="P450"/>
</dbReference>
<keyword evidence="10 13" id="KW-0408">Iron</keyword>
<evidence type="ECO:0000256" key="10">
    <source>
        <dbReference type="ARBA" id="ARBA00023004"/>
    </source>
</evidence>
<dbReference type="Gene3D" id="1.10.630.10">
    <property type="entry name" value="Cytochrome P450"/>
    <property type="match status" value="2"/>
</dbReference>
<feature type="region of interest" description="Disordered" evidence="15">
    <location>
        <begin position="293"/>
        <end position="354"/>
    </location>
</feature>
<dbReference type="SUPFAM" id="SSF48264">
    <property type="entry name" value="Cytochrome P450"/>
    <property type="match status" value="2"/>
</dbReference>
<dbReference type="PANTHER" id="PTHR24292:SF54">
    <property type="entry name" value="CYP9F3-RELATED"/>
    <property type="match status" value="1"/>
</dbReference>
<evidence type="ECO:0000256" key="12">
    <source>
        <dbReference type="ARBA" id="ARBA00023136"/>
    </source>
</evidence>
<keyword evidence="6 13" id="KW-0479">Metal-binding</keyword>
<dbReference type="EMBL" id="IACF01004466">
    <property type="protein sequence ID" value="LAB70059.1"/>
    <property type="molecule type" value="mRNA"/>
</dbReference>
<comment type="cofactor">
    <cofactor evidence="1 13">
        <name>heme</name>
        <dbReference type="ChEBI" id="CHEBI:30413"/>
    </cofactor>
</comment>
<evidence type="ECO:0000256" key="1">
    <source>
        <dbReference type="ARBA" id="ARBA00001971"/>
    </source>
</evidence>
<feature type="compositionally biased region" description="Low complexity" evidence="15">
    <location>
        <begin position="294"/>
        <end position="319"/>
    </location>
</feature>
<dbReference type="GO" id="GO:0005789">
    <property type="term" value="C:endoplasmic reticulum membrane"/>
    <property type="evidence" value="ECO:0007669"/>
    <property type="project" value="UniProtKB-SubCell"/>
</dbReference>
<protein>
    <submittedName>
        <fullName evidence="17">Cytochrome P450 6k1-like</fullName>
    </submittedName>
</protein>
<evidence type="ECO:0000256" key="9">
    <source>
        <dbReference type="ARBA" id="ARBA00023002"/>
    </source>
</evidence>
<keyword evidence="16" id="KW-0812">Transmembrane</keyword>
<dbReference type="FunFam" id="1.10.630.10:FF:000182">
    <property type="entry name" value="Cytochrome P450 3A4"/>
    <property type="match status" value="1"/>
</dbReference>
<dbReference type="CDD" id="cd11056">
    <property type="entry name" value="CYP6-like"/>
    <property type="match status" value="1"/>
</dbReference>
<keyword evidence="12 16" id="KW-0472">Membrane</keyword>
<evidence type="ECO:0000256" key="4">
    <source>
        <dbReference type="ARBA" id="ARBA00010617"/>
    </source>
</evidence>
<dbReference type="AlphaFoldDB" id="A0A2P2I7R7"/>
<proteinExistence type="evidence at transcript level"/>
<sequence length="694" mass="78136">MFNASPIAWLAVPLLGVIAALLLALVVVYYRSCYSYWSMRGVGSPAPVWGIGNLYARLRPTLSMPEFDQWLYRDCGGSRFCGFYEFVQPVLMVGDPELLKHIMIRDFDHFCDRSFVTFNEPVMDHMLLGLKGKVWKRVRAVMTPTFSSGKVKQTLTLVNDCASNLMKYFNKQHDQGLSVYEMKDVYGRFTMDTIASIAFGVSSDSLNNTQDEFTAAAARFFAPPPLWRRPLQFLQLCVPQLAKLFGVNNLDRTPLRFFSKVVSDTMRYRLQHNLRRNDFLQLLLDASLQEKTNNNKNINSNNSSSSVNNSRENNNANNDSAKRNVVYNSVPNNNIDTESGQTIKRNESSRSGKDAVTAVSGDYIVSSKTVDCSARSEAFSSCSFPDNHENNSLDNLCDVSDTNNCNDTTSTSINVVVDNGIRSNTDTSTSNITGTNSIRSDANNSYSKWKFLKETDAQLDESSKSCDADKTADLQPVLTEEVITAQCVLFYMAGYDTTATTLSFVSYCLALHPGIQQRLMQEIEDVIEQCCPGDSAVTYEAIQQMTYLEMVFAETLRLYPPAPRVDRRCTKEYILPGTNVTIEVGTKITIPIYSIHRDSRYYPDPERFDPERFTSENKARRPQIVYMPFGSGPRNCIGKRFALMEAKIALVQLLQEFALLPCKKTQRPIALDRSSGLLKAQHGVWLRLAKRIAD</sequence>
<evidence type="ECO:0000313" key="17">
    <source>
        <dbReference type="EMBL" id="LAB70059.1"/>
    </source>
</evidence>
<feature type="transmembrane region" description="Helical" evidence="16">
    <location>
        <begin position="6"/>
        <end position="30"/>
    </location>
</feature>
<feature type="compositionally biased region" description="Basic and acidic residues" evidence="15">
    <location>
        <begin position="344"/>
        <end position="353"/>
    </location>
</feature>
<comment type="similarity">
    <text evidence="4 14">Belongs to the cytochrome P450 family.</text>
</comment>
<keyword evidence="7" id="KW-0256">Endoplasmic reticulum</keyword>
<reference evidence="18" key="1">
    <citation type="submission" date="2017-11" db="EMBL/GenBank/DDBJ databases">
        <title>The sensing device of the deep-sea amphipod.</title>
        <authorList>
            <person name="Kobayashi H."/>
            <person name="Nagahama T."/>
            <person name="Arai W."/>
            <person name="Sasagawa Y."/>
            <person name="Umeda M."/>
            <person name="Hayashi T."/>
            <person name="Nikaido I."/>
            <person name="Watanabe H."/>
            <person name="Oguri K."/>
            <person name="Kitazato H."/>
            <person name="Fujioka K."/>
            <person name="Kido Y."/>
            <person name="Takami H."/>
        </authorList>
    </citation>
    <scope>NUCLEOTIDE SEQUENCE</scope>
    <source>
        <tissue evidence="18">Whole body</tissue>
    </source>
</reference>
<evidence type="ECO:0000256" key="6">
    <source>
        <dbReference type="ARBA" id="ARBA00022723"/>
    </source>
</evidence>
<dbReference type="InterPro" id="IPR017972">
    <property type="entry name" value="Cyt_P450_CS"/>
</dbReference>
<evidence type="ECO:0000256" key="5">
    <source>
        <dbReference type="ARBA" id="ARBA00022617"/>
    </source>
</evidence>
<dbReference type="GO" id="GO:0020037">
    <property type="term" value="F:heme binding"/>
    <property type="evidence" value="ECO:0007669"/>
    <property type="project" value="InterPro"/>
</dbReference>